<dbReference type="AlphaFoldDB" id="A0A0G4FDQ4"/>
<dbReference type="VEuPathDB" id="CryptoDB:Cvel_16385"/>
<organism evidence="1">
    <name type="scientific">Chromera velia CCMP2878</name>
    <dbReference type="NCBI Taxonomy" id="1169474"/>
    <lineage>
        <taxon>Eukaryota</taxon>
        <taxon>Sar</taxon>
        <taxon>Alveolata</taxon>
        <taxon>Colpodellida</taxon>
        <taxon>Chromeraceae</taxon>
        <taxon>Chromera</taxon>
    </lineage>
</organism>
<protein>
    <submittedName>
        <fullName evidence="1">Uncharacterized protein</fullName>
    </submittedName>
</protein>
<dbReference type="EMBL" id="CDMZ01000287">
    <property type="protein sequence ID" value="CEM11014.1"/>
    <property type="molecule type" value="Genomic_DNA"/>
</dbReference>
<accession>A0A0G4FDQ4</accession>
<name>A0A0G4FDQ4_9ALVE</name>
<reference evidence="1" key="1">
    <citation type="submission" date="2014-11" db="EMBL/GenBank/DDBJ databases">
        <authorList>
            <person name="Otto D Thomas"/>
            <person name="Naeem Raeece"/>
        </authorList>
    </citation>
    <scope>NUCLEOTIDE SEQUENCE</scope>
</reference>
<sequence>MEDAISSRDFPRVLAFIEGGHQQLTLPPFHTAPRSASREELNEARRAWAENVEGTRHAFVQWLRGEEGKAWTSRPLLLDRLLPSPHSEGGLLLTGGPLQKAGSWANPGGVLETVWNVPVMTAILRAAHKVVEDIGEETNFALVRLAIRARNSRGIGRF</sequence>
<evidence type="ECO:0000313" key="1">
    <source>
        <dbReference type="EMBL" id="CEM11014.1"/>
    </source>
</evidence>
<gene>
    <name evidence="1" type="ORF">Cvel_16385</name>
</gene>
<proteinExistence type="predicted"/>